<proteinExistence type="inferred from homology"/>
<dbReference type="InterPro" id="IPR020556">
    <property type="entry name" value="Amidase_CS"/>
</dbReference>
<dbReference type="InterPro" id="IPR036928">
    <property type="entry name" value="AS_sf"/>
</dbReference>
<dbReference type="Proteomes" id="UP001183648">
    <property type="component" value="Unassembled WGS sequence"/>
</dbReference>
<dbReference type="NCBIfam" id="NF005899">
    <property type="entry name" value="PRK07869.1"/>
    <property type="match status" value="1"/>
</dbReference>
<dbReference type="PROSITE" id="PS00571">
    <property type="entry name" value="AMIDASES"/>
    <property type="match status" value="1"/>
</dbReference>
<dbReference type="PANTHER" id="PTHR11895:SF7">
    <property type="entry name" value="GLUTAMYL-TRNA(GLN) AMIDOTRANSFERASE SUBUNIT A, MITOCHONDRIAL"/>
    <property type="match status" value="1"/>
</dbReference>
<sequence length="476" mass="50197">MTRVHAFTDDVLADHDAVGLSALLRSREVGVLEAVDAAIARAEQVQPALCPVQHAAYDEARREAARLDRDGLGDEAFAGLPTFMKDNVDVEGMPTNFGSVAYVARPARHDGGVMKQWRGLGTVTLGKSRLPEFGLTASTEFLTEDPVRNPWHTGHSAGASSGGAAALVAAGVVPLAHANDGGGSIRIPAAACGLVGLKPTRGRLAAELADTVLPVQVVAQGAVSRTVRDTAHFLAAAERVRPARRGLRPVGLVEGPAARRLRIAVMTDSVTDIPTDDATRASVLGTADLLAAAGHELVEERLPIDPAFADDFALYWALLGLLTSRLGKVLYSRDFDHAQVDPIVKGLAAMVPGRWRSLPGAIRRLRGAGALYHEVFRRFDLVLTPTLGHVTPPIGHLGSDVEFDLVFERLRAYVGFTPAANVSGGPAITVPTGLGEVEGGSVPLSAMLSADHGQERTLLEVAYELEAARPFPVITG</sequence>
<dbReference type="InterPro" id="IPR000120">
    <property type="entry name" value="Amidase"/>
</dbReference>
<protein>
    <submittedName>
        <fullName evidence="3">Amidase</fullName>
        <ecNumber evidence="3">3.5.1.4</ecNumber>
    </submittedName>
</protein>
<accession>A0ABU2BYP3</accession>
<comment type="caution">
    <text evidence="3">The sequence shown here is derived from an EMBL/GenBank/DDBJ whole genome shotgun (WGS) entry which is preliminary data.</text>
</comment>
<dbReference type="InterPro" id="IPR023631">
    <property type="entry name" value="Amidase_dom"/>
</dbReference>
<evidence type="ECO:0000256" key="1">
    <source>
        <dbReference type="ARBA" id="ARBA00009199"/>
    </source>
</evidence>
<keyword evidence="4" id="KW-1185">Reference proteome</keyword>
<dbReference type="Pfam" id="PF01425">
    <property type="entry name" value="Amidase"/>
    <property type="match status" value="1"/>
</dbReference>
<feature type="domain" description="Amidase" evidence="2">
    <location>
        <begin position="33"/>
        <end position="459"/>
    </location>
</feature>
<keyword evidence="3" id="KW-0378">Hydrolase</keyword>
<dbReference type="Gene3D" id="3.90.1300.10">
    <property type="entry name" value="Amidase signature (AS) domain"/>
    <property type="match status" value="1"/>
</dbReference>
<reference evidence="3 4" key="1">
    <citation type="submission" date="2023-07" db="EMBL/GenBank/DDBJ databases">
        <title>Sequencing the genomes of 1000 actinobacteria strains.</title>
        <authorList>
            <person name="Klenk H.-P."/>
        </authorList>
    </citation>
    <scope>NUCLEOTIDE SEQUENCE [LARGE SCALE GENOMIC DNA]</scope>
    <source>
        <strain evidence="3 4">DSM 19426</strain>
    </source>
</reference>
<gene>
    <name evidence="3" type="ORF">J2S63_003065</name>
</gene>
<evidence type="ECO:0000313" key="3">
    <source>
        <dbReference type="EMBL" id="MDR7363512.1"/>
    </source>
</evidence>
<name>A0ABU2BYP3_9ACTN</name>
<dbReference type="EMBL" id="JAVDYG010000001">
    <property type="protein sequence ID" value="MDR7363512.1"/>
    <property type="molecule type" value="Genomic_DNA"/>
</dbReference>
<evidence type="ECO:0000313" key="4">
    <source>
        <dbReference type="Proteomes" id="UP001183648"/>
    </source>
</evidence>
<dbReference type="SUPFAM" id="SSF75304">
    <property type="entry name" value="Amidase signature (AS) enzymes"/>
    <property type="match status" value="1"/>
</dbReference>
<dbReference type="PANTHER" id="PTHR11895">
    <property type="entry name" value="TRANSAMIDASE"/>
    <property type="match status" value="1"/>
</dbReference>
<comment type="similarity">
    <text evidence="1">Belongs to the amidase family.</text>
</comment>
<dbReference type="EC" id="3.5.1.4" evidence="3"/>
<evidence type="ECO:0000259" key="2">
    <source>
        <dbReference type="Pfam" id="PF01425"/>
    </source>
</evidence>
<dbReference type="RefSeq" id="WP_310303990.1">
    <property type="nucleotide sequence ID" value="NZ_BAAAPS010000003.1"/>
</dbReference>
<organism evidence="3 4">
    <name type="scientific">Nocardioides marmoribigeumensis</name>
    <dbReference type="NCBI Taxonomy" id="433649"/>
    <lineage>
        <taxon>Bacteria</taxon>
        <taxon>Bacillati</taxon>
        <taxon>Actinomycetota</taxon>
        <taxon>Actinomycetes</taxon>
        <taxon>Propionibacteriales</taxon>
        <taxon>Nocardioidaceae</taxon>
        <taxon>Nocardioides</taxon>
    </lineage>
</organism>
<dbReference type="GO" id="GO:0004040">
    <property type="term" value="F:amidase activity"/>
    <property type="evidence" value="ECO:0007669"/>
    <property type="project" value="UniProtKB-EC"/>
</dbReference>